<dbReference type="AlphaFoldDB" id="A0A1W0X5J3"/>
<sequence>MEEFWARELKRLESYKKSSKNRFIKGVITGAAVIATAVGGVAVTAGVATGATVAGVGTAIGETLTALGGMAAVGRGAATVAGVAGAA</sequence>
<dbReference type="OrthoDB" id="7788754at2759"/>
<feature type="transmembrane region" description="Helical" evidence="1">
    <location>
        <begin position="26"/>
        <end position="48"/>
    </location>
</feature>
<reference evidence="3" key="1">
    <citation type="submission" date="2017-01" db="EMBL/GenBank/DDBJ databases">
        <title>Comparative genomics of anhydrobiosis in the tardigrade Hypsibius dujardini.</title>
        <authorList>
            <person name="Yoshida Y."/>
            <person name="Koutsovoulos G."/>
            <person name="Laetsch D."/>
            <person name="Stevens L."/>
            <person name="Kumar S."/>
            <person name="Horikawa D."/>
            <person name="Ishino K."/>
            <person name="Komine S."/>
            <person name="Tomita M."/>
            <person name="Blaxter M."/>
            <person name="Arakawa K."/>
        </authorList>
    </citation>
    <scope>NUCLEOTIDE SEQUENCE [LARGE SCALE GENOMIC DNA]</scope>
    <source>
        <strain evidence="3">Z151</strain>
    </source>
</reference>
<accession>A0A1W0X5J3</accession>
<keyword evidence="1" id="KW-1133">Transmembrane helix</keyword>
<name>A0A1W0X5J3_HYPEX</name>
<evidence type="ECO:0000313" key="2">
    <source>
        <dbReference type="EMBL" id="OQV22610.1"/>
    </source>
</evidence>
<dbReference type="Proteomes" id="UP000192578">
    <property type="component" value="Unassembled WGS sequence"/>
</dbReference>
<proteinExistence type="predicted"/>
<keyword evidence="1" id="KW-0812">Transmembrane</keyword>
<organism evidence="2 3">
    <name type="scientific">Hypsibius exemplaris</name>
    <name type="common">Freshwater tardigrade</name>
    <dbReference type="NCBI Taxonomy" id="2072580"/>
    <lineage>
        <taxon>Eukaryota</taxon>
        <taxon>Metazoa</taxon>
        <taxon>Ecdysozoa</taxon>
        <taxon>Tardigrada</taxon>
        <taxon>Eutardigrada</taxon>
        <taxon>Parachela</taxon>
        <taxon>Hypsibioidea</taxon>
        <taxon>Hypsibiidae</taxon>
        <taxon>Hypsibius</taxon>
    </lineage>
</organism>
<comment type="caution">
    <text evidence="2">The sequence shown here is derived from an EMBL/GenBank/DDBJ whole genome shotgun (WGS) entry which is preliminary data.</text>
</comment>
<evidence type="ECO:0000313" key="3">
    <source>
        <dbReference type="Proteomes" id="UP000192578"/>
    </source>
</evidence>
<dbReference type="EMBL" id="MTYJ01000016">
    <property type="protein sequence ID" value="OQV22610.1"/>
    <property type="molecule type" value="Genomic_DNA"/>
</dbReference>
<protein>
    <submittedName>
        <fullName evidence="2">Uncharacterized protein</fullName>
    </submittedName>
</protein>
<evidence type="ECO:0000256" key="1">
    <source>
        <dbReference type="SAM" id="Phobius"/>
    </source>
</evidence>
<gene>
    <name evidence="2" type="ORF">BV898_03435</name>
</gene>
<keyword evidence="3" id="KW-1185">Reference proteome</keyword>
<keyword evidence="1" id="KW-0472">Membrane</keyword>